<dbReference type="InterPro" id="IPR051797">
    <property type="entry name" value="TrmB-like"/>
</dbReference>
<evidence type="ECO:0000259" key="1">
    <source>
        <dbReference type="PROSITE" id="PS50043"/>
    </source>
</evidence>
<dbReference type="GO" id="GO:0006355">
    <property type="term" value="P:regulation of DNA-templated transcription"/>
    <property type="evidence" value="ECO:0007669"/>
    <property type="project" value="InterPro"/>
</dbReference>
<accession>A0A4R4UAV1</accession>
<sequence>MPCLWIVNPHDNALAAVGVDAEDEQIYRDLLRRPRATLHELAAHTGRTTVALRRAFARLEALGLVSRMAGRPVRFLATRPDVAVSALISRREEGLAQARLAALAMLAETPRTQNHSPEELVEVVQGRAAVVQRFTQLQQAATGEILVLDRPPYAQDPSEQNVAEMERLAHGLQVRGIYDASALEVPGKLRLAQESVAAGEQARVSPEVPMKLAIADRRTAILPLSTDESAHADSAVIVHSSTLLDALVALFEVLWRSALPLPARPLDAPSGGPADLPDPELFTLLAAGLKDEAVARQLGVSLRTVHRRVSEMMERLGARTRFQAGLLAARRGWWGDDGRRHG</sequence>
<proteinExistence type="predicted"/>
<dbReference type="InterPro" id="IPR036390">
    <property type="entry name" value="WH_DNA-bd_sf"/>
</dbReference>
<dbReference type="Pfam" id="PF00196">
    <property type="entry name" value="GerE"/>
    <property type="match status" value="1"/>
</dbReference>
<dbReference type="InterPro" id="IPR036388">
    <property type="entry name" value="WH-like_DNA-bd_sf"/>
</dbReference>
<dbReference type="SMART" id="SM00421">
    <property type="entry name" value="HTH_LUXR"/>
    <property type="match status" value="1"/>
</dbReference>
<reference evidence="2 3" key="1">
    <citation type="submission" date="2019-03" db="EMBL/GenBank/DDBJ databases">
        <title>Draft genome sequences of novel Actinobacteria.</title>
        <authorList>
            <person name="Sahin N."/>
            <person name="Ay H."/>
            <person name="Saygin H."/>
        </authorList>
    </citation>
    <scope>NUCLEOTIDE SEQUENCE [LARGE SCALE GENOMIC DNA]</scope>
    <source>
        <strain evidence="2 3">KC310</strain>
    </source>
</reference>
<dbReference type="GO" id="GO:0003677">
    <property type="term" value="F:DNA binding"/>
    <property type="evidence" value="ECO:0007669"/>
    <property type="project" value="InterPro"/>
</dbReference>
<dbReference type="PANTHER" id="PTHR34293">
    <property type="entry name" value="HTH-TYPE TRANSCRIPTIONAL REGULATOR TRMBL2"/>
    <property type="match status" value="1"/>
</dbReference>
<dbReference type="PANTHER" id="PTHR34293:SF1">
    <property type="entry name" value="HTH-TYPE TRANSCRIPTIONAL REGULATOR TRMBL2"/>
    <property type="match status" value="1"/>
</dbReference>
<dbReference type="InterPro" id="IPR016032">
    <property type="entry name" value="Sig_transdc_resp-reg_C-effctor"/>
</dbReference>
<comment type="caution">
    <text evidence="2">The sequence shown here is derived from an EMBL/GenBank/DDBJ whole genome shotgun (WGS) entry which is preliminary data.</text>
</comment>
<dbReference type="EMBL" id="SMKO01000252">
    <property type="protein sequence ID" value="TDC88290.1"/>
    <property type="molecule type" value="Genomic_DNA"/>
</dbReference>
<keyword evidence="3" id="KW-1185">Reference proteome</keyword>
<dbReference type="CDD" id="cd06170">
    <property type="entry name" value="LuxR_C_like"/>
    <property type="match status" value="1"/>
</dbReference>
<organism evidence="2 3">
    <name type="scientific">Nonomuraea deserti</name>
    <dbReference type="NCBI Taxonomy" id="1848322"/>
    <lineage>
        <taxon>Bacteria</taxon>
        <taxon>Bacillati</taxon>
        <taxon>Actinomycetota</taxon>
        <taxon>Actinomycetes</taxon>
        <taxon>Streptosporangiales</taxon>
        <taxon>Streptosporangiaceae</taxon>
        <taxon>Nonomuraea</taxon>
    </lineage>
</organism>
<evidence type="ECO:0000313" key="2">
    <source>
        <dbReference type="EMBL" id="TDC88290.1"/>
    </source>
</evidence>
<evidence type="ECO:0000313" key="3">
    <source>
        <dbReference type="Proteomes" id="UP000295258"/>
    </source>
</evidence>
<dbReference type="Proteomes" id="UP000295258">
    <property type="component" value="Unassembled WGS sequence"/>
</dbReference>
<gene>
    <name evidence="2" type="ORF">E1292_45825</name>
</gene>
<dbReference type="PROSITE" id="PS50043">
    <property type="entry name" value="HTH_LUXR_2"/>
    <property type="match status" value="1"/>
</dbReference>
<name>A0A4R4UAV1_9ACTN</name>
<dbReference type="InterPro" id="IPR000792">
    <property type="entry name" value="Tscrpt_reg_LuxR_C"/>
</dbReference>
<dbReference type="SUPFAM" id="SSF46894">
    <property type="entry name" value="C-terminal effector domain of the bipartite response regulators"/>
    <property type="match status" value="1"/>
</dbReference>
<dbReference type="SUPFAM" id="SSF46785">
    <property type="entry name" value="Winged helix' DNA-binding domain"/>
    <property type="match status" value="1"/>
</dbReference>
<dbReference type="AlphaFoldDB" id="A0A4R4UAV1"/>
<dbReference type="Gene3D" id="1.10.10.10">
    <property type="entry name" value="Winged helix-like DNA-binding domain superfamily/Winged helix DNA-binding domain"/>
    <property type="match status" value="2"/>
</dbReference>
<protein>
    <submittedName>
        <fullName evidence="2">LuxR family transcriptional regulator</fullName>
    </submittedName>
</protein>
<feature type="domain" description="HTH luxR-type" evidence="1">
    <location>
        <begin position="273"/>
        <end position="332"/>
    </location>
</feature>